<dbReference type="InterPro" id="IPR050475">
    <property type="entry name" value="Prenyltransferase_related"/>
</dbReference>
<evidence type="ECO:0000256" key="3">
    <source>
        <dbReference type="ARBA" id="ARBA00022989"/>
    </source>
</evidence>
<feature type="compositionally biased region" description="Low complexity" evidence="5">
    <location>
        <begin position="74"/>
        <end position="91"/>
    </location>
</feature>
<reference evidence="7 8" key="1">
    <citation type="submission" date="2020-09" db="EMBL/GenBank/DDBJ databases">
        <title>Flavimobilis rhizosphaerae sp. nov., isolated from rhizosphere soil of Spartina alterniflora.</title>
        <authorList>
            <person name="Hanqin C."/>
        </authorList>
    </citation>
    <scope>NUCLEOTIDE SEQUENCE [LARGE SCALE GENOMIC DNA]</scope>
    <source>
        <strain evidence="7 8">GY 10621</strain>
    </source>
</reference>
<feature type="transmembrane region" description="Helical" evidence="6">
    <location>
        <begin position="307"/>
        <end position="325"/>
    </location>
</feature>
<feature type="transmembrane region" description="Helical" evidence="6">
    <location>
        <begin position="364"/>
        <end position="383"/>
    </location>
</feature>
<dbReference type="CDD" id="cd13966">
    <property type="entry name" value="PT_UbiA_4"/>
    <property type="match status" value="1"/>
</dbReference>
<feature type="transmembrane region" description="Helical" evidence="6">
    <location>
        <begin position="120"/>
        <end position="143"/>
    </location>
</feature>
<dbReference type="NCBIfam" id="NF009608">
    <property type="entry name" value="PRK13105.1"/>
    <property type="match status" value="1"/>
</dbReference>
<evidence type="ECO:0000313" key="7">
    <source>
        <dbReference type="EMBL" id="MBD9698206.1"/>
    </source>
</evidence>
<dbReference type="PANTHER" id="PTHR42723">
    <property type="entry name" value="CHLOROPHYLL SYNTHASE"/>
    <property type="match status" value="1"/>
</dbReference>
<dbReference type="Gene3D" id="1.10.357.140">
    <property type="entry name" value="UbiA prenyltransferase"/>
    <property type="match status" value="1"/>
</dbReference>
<sequence length="384" mass="40013">MIAADLFRFDASQLLGVRVGLAPLEDLAWPLATALVLPALAAAAAPRPAERVRVDGGTSSARGERLAATDVTLPRPATPAGTASGAPAEAPGRAPARRVLARLVGTARPVSWINTAYPFVAAYLLAGGSSWWLGIVASLYLLVPYNLAMYGINDVFDHESDLANPRKGGVEGIVLERGLHRTTLVAALVTNVPFLVVLLAAGTTLANVVLVVAVVAVVGYSAPPLRLKERPVLDSLTSSTHFVAPAVYGVALAGGAWTSEVLAVLAAFFCWGAASHAFGAVQDVRADRAAGIGSVATVLGARRTTRLALAVYALAVVVLLVGAGWPGRVAALVPLLHLVNVWPHRDVTDTTCETANAGWRRFLWLNQVCGFIVTLVVIAVLAGW</sequence>
<proteinExistence type="predicted"/>
<dbReference type="InterPro" id="IPR000537">
    <property type="entry name" value="UbiA_prenyltransferase"/>
</dbReference>
<protein>
    <submittedName>
        <fullName evidence="7">Prenyltransferase</fullName>
    </submittedName>
</protein>
<dbReference type="EMBL" id="JACZDF010000001">
    <property type="protein sequence ID" value="MBD9698206.1"/>
    <property type="molecule type" value="Genomic_DNA"/>
</dbReference>
<evidence type="ECO:0000256" key="4">
    <source>
        <dbReference type="ARBA" id="ARBA00023136"/>
    </source>
</evidence>
<accession>A0ABR9DM42</accession>
<keyword evidence="3 6" id="KW-1133">Transmembrane helix</keyword>
<gene>
    <name evidence="7" type="ORF">IGS67_01685</name>
</gene>
<evidence type="ECO:0000256" key="1">
    <source>
        <dbReference type="ARBA" id="ARBA00004141"/>
    </source>
</evidence>
<dbReference type="PANTHER" id="PTHR42723:SF1">
    <property type="entry name" value="CHLOROPHYLL SYNTHASE, CHLOROPLASTIC"/>
    <property type="match status" value="1"/>
</dbReference>
<evidence type="ECO:0000313" key="8">
    <source>
        <dbReference type="Proteomes" id="UP000642107"/>
    </source>
</evidence>
<name>A0ABR9DM42_9MICO</name>
<evidence type="ECO:0000256" key="5">
    <source>
        <dbReference type="SAM" id="MobiDB-lite"/>
    </source>
</evidence>
<dbReference type="InterPro" id="IPR044878">
    <property type="entry name" value="UbiA_sf"/>
</dbReference>
<keyword evidence="2 6" id="KW-0812">Transmembrane</keyword>
<dbReference type="Gene3D" id="1.20.120.1780">
    <property type="entry name" value="UbiA prenyltransferase"/>
    <property type="match status" value="1"/>
</dbReference>
<dbReference type="Pfam" id="PF01040">
    <property type="entry name" value="UbiA"/>
    <property type="match status" value="1"/>
</dbReference>
<keyword evidence="8" id="KW-1185">Reference proteome</keyword>
<feature type="region of interest" description="Disordered" evidence="5">
    <location>
        <begin position="52"/>
        <end position="91"/>
    </location>
</feature>
<organism evidence="7 8">
    <name type="scientific">Flavimobilis rhizosphaerae</name>
    <dbReference type="NCBI Taxonomy" id="2775421"/>
    <lineage>
        <taxon>Bacteria</taxon>
        <taxon>Bacillati</taxon>
        <taxon>Actinomycetota</taxon>
        <taxon>Actinomycetes</taxon>
        <taxon>Micrococcales</taxon>
        <taxon>Jonesiaceae</taxon>
        <taxon>Flavimobilis</taxon>
    </lineage>
</organism>
<keyword evidence="4 6" id="KW-0472">Membrane</keyword>
<evidence type="ECO:0000256" key="2">
    <source>
        <dbReference type="ARBA" id="ARBA00022692"/>
    </source>
</evidence>
<dbReference type="Proteomes" id="UP000642107">
    <property type="component" value="Unassembled WGS sequence"/>
</dbReference>
<comment type="subcellular location">
    <subcellularLocation>
        <location evidence="1">Membrane</location>
        <topology evidence="1">Multi-pass membrane protein</topology>
    </subcellularLocation>
</comment>
<feature type="transmembrane region" description="Helical" evidence="6">
    <location>
        <begin position="194"/>
        <end position="220"/>
    </location>
</feature>
<evidence type="ECO:0000256" key="6">
    <source>
        <dbReference type="SAM" id="Phobius"/>
    </source>
</evidence>
<comment type="caution">
    <text evidence="7">The sequence shown here is derived from an EMBL/GenBank/DDBJ whole genome shotgun (WGS) entry which is preliminary data.</text>
</comment>